<evidence type="ECO:0000256" key="1">
    <source>
        <dbReference type="ARBA" id="ARBA00004141"/>
    </source>
</evidence>
<comment type="caution">
    <text evidence="15">Lacks conserved residue(s) required for the propagation of feature annotation.</text>
</comment>
<dbReference type="GO" id="GO:0102158">
    <property type="term" value="F:very-long-chain (3R)-3-hydroxyacyl-CoA dehydratase activity"/>
    <property type="evidence" value="ECO:0007669"/>
    <property type="project" value="UniProtKB-EC"/>
</dbReference>
<dbReference type="AlphaFoldDB" id="A0AAV2KNV1"/>
<keyword evidence="17" id="KW-1185">Reference proteome</keyword>
<dbReference type="GO" id="GO:0030148">
    <property type="term" value="P:sphingolipid biosynthetic process"/>
    <property type="evidence" value="ECO:0007669"/>
    <property type="project" value="TreeGrafter"/>
</dbReference>
<evidence type="ECO:0000256" key="8">
    <source>
        <dbReference type="ARBA" id="ARBA00022989"/>
    </source>
</evidence>
<evidence type="ECO:0000256" key="3">
    <source>
        <dbReference type="ARBA" id="ARBA00007811"/>
    </source>
</evidence>
<comment type="function">
    <text evidence="15">Catalyzes the third of the four reactions of the long-chain fatty acids elongation cycle. This endoplasmic reticulum-bound enzymatic process, allows the addition of two carbons to the chain of long- and very long-chain fatty acids/VLCFAs per cycle. This enzyme catalyzes the dehydration of the 3-hydroxyacyl-CoA intermediate into trans-2,3-enoyl-CoA, within each cycle of fatty acid elongation. Thereby, it participates to the production of VLCFAs of different chain lengths that are involved in multiple biological processes as precursors of membrane lipids and lipid mediators.</text>
</comment>
<dbReference type="Pfam" id="PF04387">
    <property type="entry name" value="PTPLA"/>
    <property type="match status" value="1"/>
</dbReference>
<feature type="transmembrane region" description="Helical" evidence="15">
    <location>
        <begin position="273"/>
        <end position="296"/>
    </location>
</feature>
<keyword evidence="9 15" id="KW-0443">Lipid metabolism</keyword>
<evidence type="ECO:0000256" key="4">
    <source>
        <dbReference type="ARBA" id="ARBA00013122"/>
    </source>
</evidence>
<keyword evidence="12 15" id="KW-0456">Lyase</keyword>
<dbReference type="PANTHER" id="PTHR11035:SF16">
    <property type="entry name" value="VERY-LONG-CHAIN (3R)-3-HYDROXYACYL-COA DEHYDRATASE 4"/>
    <property type="match status" value="1"/>
</dbReference>
<comment type="catalytic activity">
    <reaction evidence="14">
        <text>a very-long-chain (3R)-3-hydroxyacyl-CoA = a very-long-chain (2E)-enoyl-CoA + H2O</text>
        <dbReference type="Rhea" id="RHEA:45812"/>
        <dbReference type="ChEBI" id="CHEBI:15377"/>
        <dbReference type="ChEBI" id="CHEBI:83728"/>
        <dbReference type="ChEBI" id="CHEBI:85440"/>
        <dbReference type="EC" id="4.2.1.134"/>
    </reaction>
    <physiologicalReaction direction="left-to-right" evidence="14">
        <dbReference type="Rhea" id="RHEA:45813"/>
    </physiologicalReaction>
</comment>
<comment type="pathway">
    <text evidence="2 15">Lipid metabolism; fatty acid biosynthesis.</text>
</comment>
<keyword evidence="15" id="KW-0256">Endoplasmic reticulum</keyword>
<evidence type="ECO:0000256" key="12">
    <source>
        <dbReference type="ARBA" id="ARBA00023239"/>
    </source>
</evidence>
<feature type="transmembrane region" description="Helical" evidence="15">
    <location>
        <begin position="228"/>
        <end position="253"/>
    </location>
</feature>
<evidence type="ECO:0000256" key="11">
    <source>
        <dbReference type="ARBA" id="ARBA00023160"/>
    </source>
</evidence>
<accession>A0AAV2KNV1</accession>
<evidence type="ECO:0000256" key="10">
    <source>
        <dbReference type="ARBA" id="ARBA00023136"/>
    </source>
</evidence>
<dbReference type="EMBL" id="OZ035841">
    <property type="protein sequence ID" value="CAL1590676.1"/>
    <property type="molecule type" value="Genomic_DNA"/>
</dbReference>
<comment type="catalytic activity">
    <reaction evidence="13">
        <text>(3R)-hydroxyhexadecanoyl-CoA = (2E)-hexadecenoyl-CoA + H2O</text>
        <dbReference type="Rhea" id="RHEA:39159"/>
        <dbReference type="ChEBI" id="CHEBI:15377"/>
        <dbReference type="ChEBI" id="CHEBI:61526"/>
        <dbReference type="ChEBI" id="CHEBI:74278"/>
    </reaction>
    <physiologicalReaction direction="left-to-right" evidence="13">
        <dbReference type="Rhea" id="RHEA:39160"/>
    </physiologicalReaction>
</comment>
<organism evidence="16 17">
    <name type="scientific">Knipowitschia caucasica</name>
    <name type="common">Caucasian dwarf goby</name>
    <name type="synonym">Pomatoschistus caucasicus</name>
    <dbReference type="NCBI Taxonomy" id="637954"/>
    <lineage>
        <taxon>Eukaryota</taxon>
        <taxon>Metazoa</taxon>
        <taxon>Chordata</taxon>
        <taxon>Craniata</taxon>
        <taxon>Vertebrata</taxon>
        <taxon>Euteleostomi</taxon>
        <taxon>Actinopterygii</taxon>
        <taxon>Neopterygii</taxon>
        <taxon>Teleostei</taxon>
        <taxon>Neoteleostei</taxon>
        <taxon>Acanthomorphata</taxon>
        <taxon>Gobiaria</taxon>
        <taxon>Gobiiformes</taxon>
        <taxon>Gobioidei</taxon>
        <taxon>Gobiidae</taxon>
        <taxon>Gobiinae</taxon>
        <taxon>Knipowitschia</taxon>
    </lineage>
</organism>
<reference evidence="16 17" key="1">
    <citation type="submission" date="2024-04" db="EMBL/GenBank/DDBJ databases">
        <authorList>
            <person name="Waldvogel A.-M."/>
            <person name="Schoenle A."/>
        </authorList>
    </citation>
    <scope>NUCLEOTIDE SEQUENCE [LARGE SCALE GENOMIC DNA]</scope>
</reference>
<keyword evidence="6 15" id="KW-0812">Transmembrane</keyword>
<keyword evidence="5 15" id="KW-0444">Lipid biosynthesis</keyword>
<evidence type="ECO:0000256" key="6">
    <source>
        <dbReference type="ARBA" id="ARBA00022692"/>
    </source>
</evidence>
<dbReference type="GO" id="GO:0030497">
    <property type="term" value="P:fatty acid elongation"/>
    <property type="evidence" value="ECO:0007669"/>
    <property type="project" value="TreeGrafter"/>
</dbReference>
<dbReference type="InterPro" id="IPR007482">
    <property type="entry name" value="Tyr_Pase-like_PTPLA"/>
</dbReference>
<keyword evidence="7 15" id="KW-0276">Fatty acid metabolism</keyword>
<sequence>MMAIEGKLSFGVKKMNGEQANHLGGGGAEVTSVALQEEEVLRSHLWLCRRRRCSGHICGSAGGGGGGGAQVTSVALQEEEVLRSHLQSVLTQLSFRHTYIFVYNLLQFCGHTWILTNIIARFLSFGKDGLVDMFHSVGLVMSLCQLLSFLELFHIADGIEKARLLPRLIQVTQKNVLLMTVILLEELQSQSMVCLLFLLWNLQDLLRYPHELLCLMDRPSVSMLWSRYTLWIPLYALSAFTEGFTLYTALPHISPVSPPSNAQNSSLTTPTHLHFVLIGYFPLLLLGASVTVWQLLKERRHYLDKWNKKRK</sequence>
<comment type="similarity">
    <text evidence="3 15">Belongs to the very long-chain fatty acids dehydratase HACD family.</text>
</comment>
<protein>
    <recommendedName>
        <fullName evidence="4 15">Very-long-chain (3R)-3-hydroxyacyl-CoA dehydratase</fullName>
        <ecNumber evidence="4 15">4.2.1.134</ecNumber>
    </recommendedName>
</protein>
<evidence type="ECO:0000256" key="2">
    <source>
        <dbReference type="ARBA" id="ARBA00005194"/>
    </source>
</evidence>
<evidence type="ECO:0000313" key="16">
    <source>
        <dbReference type="EMBL" id="CAL1590676.1"/>
    </source>
</evidence>
<dbReference type="EC" id="4.2.1.134" evidence="4 15"/>
<dbReference type="GO" id="GO:0005789">
    <property type="term" value="C:endoplasmic reticulum membrane"/>
    <property type="evidence" value="ECO:0007669"/>
    <property type="project" value="UniProtKB-SubCell"/>
</dbReference>
<feature type="transmembrane region" description="Helical" evidence="15">
    <location>
        <begin position="100"/>
        <end position="124"/>
    </location>
</feature>
<gene>
    <name evidence="16" type="ORF">KC01_LOCUS20156</name>
</gene>
<keyword evidence="8 15" id="KW-1133">Transmembrane helix</keyword>
<evidence type="ECO:0000256" key="5">
    <source>
        <dbReference type="ARBA" id="ARBA00022516"/>
    </source>
</evidence>
<keyword evidence="11 15" id="KW-0275">Fatty acid biosynthesis</keyword>
<evidence type="ECO:0000256" key="7">
    <source>
        <dbReference type="ARBA" id="ARBA00022832"/>
    </source>
</evidence>
<evidence type="ECO:0000256" key="13">
    <source>
        <dbReference type="ARBA" id="ARBA00023688"/>
    </source>
</evidence>
<evidence type="ECO:0000313" key="17">
    <source>
        <dbReference type="Proteomes" id="UP001497482"/>
    </source>
</evidence>
<proteinExistence type="inferred from homology"/>
<dbReference type="PANTHER" id="PTHR11035">
    <property type="entry name" value="VERY-LONG-CHAIN (3R)-3-HYDROXYACYL-COA DEHYDRATASE"/>
    <property type="match status" value="1"/>
</dbReference>
<comment type="subcellular location">
    <subcellularLocation>
        <location evidence="15">Endoplasmic reticulum membrane</location>
        <topology evidence="15">Multi-pass membrane protein</topology>
    </subcellularLocation>
    <subcellularLocation>
        <location evidence="1">Membrane</location>
        <topology evidence="1">Multi-pass membrane protein</topology>
    </subcellularLocation>
</comment>
<dbReference type="Proteomes" id="UP001497482">
    <property type="component" value="Chromosome 19"/>
</dbReference>
<evidence type="ECO:0000256" key="14">
    <source>
        <dbReference type="ARBA" id="ARBA00023727"/>
    </source>
</evidence>
<name>A0AAV2KNV1_KNICA</name>
<feature type="transmembrane region" description="Helical" evidence="15">
    <location>
        <begin position="136"/>
        <end position="156"/>
    </location>
</feature>
<evidence type="ECO:0000256" key="9">
    <source>
        <dbReference type="ARBA" id="ARBA00023098"/>
    </source>
</evidence>
<dbReference type="GO" id="GO:0042761">
    <property type="term" value="P:very long-chain fatty acid biosynthetic process"/>
    <property type="evidence" value="ECO:0007669"/>
    <property type="project" value="TreeGrafter"/>
</dbReference>
<evidence type="ECO:0000256" key="15">
    <source>
        <dbReference type="RuleBase" id="RU363109"/>
    </source>
</evidence>
<keyword evidence="10 15" id="KW-0472">Membrane</keyword>